<name>A0A0N5A837_9BILA</name>
<keyword evidence="2" id="KW-1185">Reference proteome</keyword>
<organism evidence="2 3">
    <name type="scientific">Syphacia muris</name>
    <dbReference type="NCBI Taxonomy" id="451379"/>
    <lineage>
        <taxon>Eukaryota</taxon>
        <taxon>Metazoa</taxon>
        <taxon>Ecdysozoa</taxon>
        <taxon>Nematoda</taxon>
        <taxon>Chromadorea</taxon>
        <taxon>Rhabditida</taxon>
        <taxon>Spirurina</taxon>
        <taxon>Oxyuridomorpha</taxon>
        <taxon>Oxyuroidea</taxon>
        <taxon>Oxyuridae</taxon>
        <taxon>Syphacia</taxon>
    </lineage>
</organism>
<evidence type="ECO:0000256" key="1">
    <source>
        <dbReference type="SAM" id="MobiDB-lite"/>
    </source>
</evidence>
<reference evidence="3" key="1">
    <citation type="submission" date="2017-02" db="UniProtKB">
        <authorList>
            <consortium name="WormBaseParasite"/>
        </authorList>
    </citation>
    <scope>IDENTIFICATION</scope>
</reference>
<accession>A0A0N5A837</accession>
<feature type="compositionally biased region" description="Low complexity" evidence="1">
    <location>
        <begin position="267"/>
        <end position="313"/>
    </location>
</feature>
<evidence type="ECO:0000313" key="2">
    <source>
        <dbReference type="Proteomes" id="UP000046393"/>
    </source>
</evidence>
<dbReference type="WBParaSite" id="SMUV_0000021701-mRNA-1">
    <property type="protein sequence ID" value="SMUV_0000021701-mRNA-1"/>
    <property type="gene ID" value="SMUV_0000021701"/>
</dbReference>
<dbReference type="Proteomes" id="UP000046393">
    <property type="component" value="Unplaced"/>
</dbReference>
<protein>
    <submittedName>
        <fullName evidence="3">C2H2-type domain-containing protein</fullName>
    </submittedName>
</protein>
<evidence type="ECO:0000313" key="3">
    <source>
        <dbReference type="WBParaSite" id="SMUV_0000021701-mRNA-1"/>
    </source>
</evidence>
<sequence length="369" mass="40111">MDTVNTRFSLASSVNTVGNQSSLTNSKKWFSVSDELKRKGGYTQYNESFSRIGKYIQASEVGRFHFYCAACEADFSLAKMGPRAVERHVQSFRHKRIVASLMPNPQELTTTAATSTAVTGTDSTSGVTMNGDGRLITSNAVCNGRGLFFDIDTITPVDIFDVKPAESLSGVCPPLQSVLQTTLASNRALQITTTKTDLDNNKTSTSFMRCGGTANVICGSETDLSLAVKKELLGSSADMLSENVAWRKENLDKSRENGRNLVLSVSSTLNGSNSSAPSSSSTATSSEPTTGTTISLTSNNNNTVTTTSDSNSSVYLHDTPLSNEKEQQIFLLKTEILQMKKRLMRMKCEYYRKKIALVDLMKQATFCSS</sequence>
<dbReference type="AlphaFoldDB" id="A0A0N5A837"/>
<proteinExistence type="predicted"/>
<feature type="region of interest" description="Disordered" evidence="1">
    <location>
        <begin position="267"/>
        <end position="317"/>
    </location>
</feature>